<keyword evidence="2" id="KW-1185">Reference proteome</keyword>
<sequence>MEGKELIKSSFATEFHILNSDLIFSGLHQESANFMGHLFFVAQTNAQGIFANELERKKLPVVPIQFVPMDSYKQTLMDFLNAHHGDRI</sequence>
<organism evidence="1 2">
    <name type="scientific">Dyadobacter psychrotolerans</name>
    <dbReference type="NCBI Taxonomy" id="2541721"/>
    <lineage>
        <taxon>Bacteria</taxon>
        <taxon>Pseudomonadati</taxon>
        <taxon>Bacteroidota</taxon>
        <taxon>Cytophagia</taxon>
        <taxon>Cytophagales</taxon>
        <taxon>Spirosomataceae</taxon>
        <taxon>Dyadobacter</taxon>
    </lineage>
</organism>
<protein>
    <submittedName>
        <fullName evidence="1">Uncharacterized protein</fullName>
    </submittedName>
</protein>
<gene>
    <name evidence="1" type="ORF">E0F88_29790</name>
</gene>
<dbReference type="AlphaFoldDB" id="A0A4R5DGF7"/>
<reference evidence="1 2" key="1">
    <citation type="submission" date="2019-03" db="EMBL/GenBank/DDBJ databases">
        <title>Dyadobacter AR-3-6 sp. nov., isolated from arctic soil.</title>
        <authorList>
            <person name="Chaudhary D.K."/>
        </authorList>
    </citation>
    <scope>NUCLEOTIDE SEQUENCE [LARGE SCALE GENOMIC DNA]</scope>
    <source>
        <strain evidence="1 2">AR-3-6</strain>
    </source>
</reference>
<name>A0A4R5DGF7_9BACT</name>
<accession>A0A4R5DGF7</accession>
<comment type="caution">
    <text evidence="1">The sequence shown here is derived from an EMBL/GenBank/DDBJ whole genome shotgun (WGS) entry which is preliminary data.</text>
</comment>
<dbReference type="EMBL" id="SMFL01000018">
    <property type="protein sequence ID" value="TDE09785.1"/>
    <property type="molecule type" value="Genomic_DNA"/>
</dbReference>
<evidence type="ECO:0000313" key="1">
    <source>
        <dbReference type="EMBL" id="TDE09785.1"/>
    </source>
</evidence>
<evidence type="ECO:0000313" key="2">
    <source>
        <dbReference type="Proteomes" id="UP000294850"/>
    </source>
</evidence>
<dbReference type="Proteomes" id="UP000294850">
    <property type="component" value="Unassembled WGS sequence"/>
</dbReference>
<proteinExistence type="predicted"/>